<reference evidence="9 10" key="1">
    <citation type="journal article" date="2016" name="Nat. Commun.">
        <title>Thousands of microbial genomes shed light on interconnected biogeochemical processes in an aquifer system.</title>
        <authorList>
            <person name="Anantharaman K."/>
            <person name="Brown C.T."/>
            <person name="Hug L.A."/>
            <person name="Sharon I."/>
            <person name="Castelle C.J."/>
            <person name="Probst A.J."/>
            <person name="Thomas B.C."/>
            <person name="Singh A."/>
            <person name="Wilkins M.J."/>
            <person name="Karaoz U."/>
            <person name="Brodie E.L."/>
            <person name="Williams K.H."/>
            <person name="Hubbard S.S."/>
            <person name="Banfield J.F."/>
        </authorList>
    </citation>
    <scope>NUCLEOTIDE SEQUENCE [LARGE SCALE GENOMIC DNA]</scope>
</reference>
<dbReference type="GO" id="GO:0008725">
    <property type="term" value="F:DNA-3-methyladenine glycosylase activity"/>
    <property type="evidence" value="ECO:0007669"/>
    <property type="project" value="InterPro"/>
</dbReference>
<accession>A0A1F6BX52</accession>
<keyword evidence="7" id="KW-0862">Zinc</keyword>
<dbReference type="SUPFAM" id="SSF48150">
    <property type="entry name" value="DNA-glycosylase"/>
    <property type="match status" value="1"/>
</dbReference>
<dbReference type="GO" id="GO:0032259">
    <property type="term" value="P:methylation"/>
    <property type="evidence" value="ECO:0007669"/>
    <property type="project" value="UniProtKB-KW"/>
</dbReference>
<dbReference type="EMBL" id="MFKO01000008">
    <property type="protein sequence ID" value="OGG41525.1"/>
    <property type="molecule type" value="Genomic_DNA"/>
</dbReference>
<dbReference type="SUPFAM" id="SSF46767">
    <property type="entry name" value="Methylated DNA-protein cysteine methyltransferase, C-terminal domain"/>
    <property type="match status" value="1"/>
</dbReference>
<evidence type="ECO:0000313" key="10">
    <source>
        <dbReference type="Proteomes" id="UP000176322"/>
    </source>
</evidence>
<keyword evidence="4" id="KW-0227">DNA damage</keyword>
<keyword evidence="7" id="KW-0479">Metal-binding</keyword>
<dbReference type="GO" id="GO:0003908">
    <property type="term" value="F:methylated-DNA-[protein]-cysteine S-methyltransferase activity"/>
    <property type="evidence" value="ECO:0007669"/>
    <property type="project" value="UniProtKB-EC"/>
</dbReference>
<evidence type="ECO:0000259" key="8">
    <source>
        <dbReference type="Pfam" id="PF01035"/>
    </source>
</evidence>
<dbReference type="STRING" id="1798475.A2837_03425"/>
<dbReference type="Gene3D" id="1.10.340.30">
    <property type="entry name" value="Hypothetical protein, domain 2"/>
    <property type="match status" value="1"/>
</dbReference>
<evidence type="ECO:0000256" key="7">
    <source>
        <dbReference type="PIRSR" id="PIRSR605019-1"/>
    </source>
</evidence>
<dbReference type="PROSITE" id="PS00374">
    <property type="entry name" value="MGMT"/>
    <property type="match status" value="1"/>
</dbReference>
<sequence>MSYCEFSKTNLLHKQYHDKEYGFPVGSDDVLLERLALEINQAGLSWDLMLKKRAGFNKAFANFKIDRVAKFSKRDVGRLLKDEGIVRNRLKVEAVIHNAKVIVDIQKKHGSFVGWLALQAKDLKGEKDWVKLFKKQGFKFVGGEIMKEFLQSIGHLPIPHDKNCPVTKEIFKAKVLAIVKAIPKGQTMTYGEVAKSAGNEGASRAVGALMKQNQDKRIPCHRVVARGGLGGYNGLRGNSKEKLLLLEKKAAVQK</sequence>
<feature type="binding site" evidence="7">
    <location>
        <position position="164"/>
    </location>
    <ligand>
        <name>Zn(2+)</name>
        <dbReference type="ChEBI" id="CHEBI:29105"/>
    </ligand>
</feature>
<dbReference type="InterPro" id="IPR005019">
    <property type="entry name" value="Adenine_glyco"/>
</dbReference>
<feature type="binding site" evidence="7">
    <location>
        <position position="4"/>
    </location>
    <ligand>
        <name>Zn(2+)</name>
        <dbReference type="ChEBI" id="CHEBI:29105"/>
    </ligand>
</feature>
<dbReference type="GO" id="GO:0046872">
    <property type="term" value="F:metal ion binding"/>
    <property type="evidence" value="ECO:0007669"/>
    <property type="project" value="UniProtKB-KW"/>
</dbReference>
<proteinExistence type="predicted"/>
<evidence type="ECO:0000256" key="3">
    <source>
        <dbReference type="ARBA" id="ARBA00022679"/>
    </source>
</evidence>
<dbReference type="AlphaFoldDB" id="A0A1F6BX52"/>
<dbReference type="PANTHER" id="PTHR30037:SF4">
    <property type="entry name" value="DNA-3-METHYLADENINE GLYCOSYLASE I"/>
    <property type="match status" value="1"/>
</dbReference>
<dbReference type="PANTHER" id="PTHR30037">
    <property type="entry name" value="DNA-3-METHYLADENINE GLYCOSYLASE 1"/>
    <property type="match status" value="1"/>
</dbReference>
<comment type="catalytic activity">
    <reaction evidence="6">
        <text>a 6-O-methyl-2'-deoxyguanosine in DNA + L-cysteinyl-[protein] = S-methyl-L-cysteinyl-[protein] + a 2'-deoxyguanosine in DNA</text>
        <dbReference type="Rhea" id="RHEA:24000"/>
        <dbReference type="Rhea" id="RHEA-COMP:10131"/>
        <dbReference type="Rhea" id="RHEA-COMP:10132"/>
        <dbReference type="Rhea" id="RHEA-COMP:11367"/>
        <dbReference type="Rhea" id="RHEA-COMP:11368"/>
        <dbReference type="ChEBI" id="CHEBI:29950"/>
        <dbReference type="ChEBI" id="CHEBI:82612"/>
        <dbReference type="ChEBI" id="CHEBI:85445"/>
        <dbReference type="ChEBI" id="CHEBI:85448"/>
        <dbReference type="EC" id="2.1.1.63"/>
    </reaction>
</comment>
<keyword evidence="2" id="KW-0489">Methyltransferase</keyword>
<evidence type="ECO:0000313" key="9">
    <source>
        <dbReference type="EMBL" id="OGG41525.1"/>
    </source>
</evidence>
<name>A0A1F6BX52_9BACT</name>
<evidence type="ECO:0000256" key="2">
    <source>
        <dbReference type="ARBA" id="ARBA00022603"/>
    </source>
</evidence>
<feature type="domain" description="Methylated-DNA-[protein]-cysteine S-methyltransferase DNA binding" evidence="8">
    <location>
        <begin position="171"/>
        <end position="248"/>
    </location>
</feature>
<dbReference type="NCBIfam" id="TIGR00589">
    <property type="entry name" value="ogt"/>
    <property type="match status" value="1"/>
</dbReference>
<dbReference type="Gene3D" id="1.10.10.10">
    <property type="entry name" value="Winged helix-like DNA-binding domain superfamily/Winged helix DNA-binding domain"/>
    <property type="match status" value="1"/>
</dbReference>
<feature type="binding site" evidence="7">
    <location>
        <position position="17"/>
    </location>
    <ligand>
        <name>Zn(2+)</name>
        <dbReference type="ChEBI" id="CHEBI:29105"/>
    </ligand>
</feature>
<comment type="catalytic activity">
    <reaction evidence="1">
        <text>a 4-O-methyl-thymidine in DNA + L-cysteinyl-[protein] = a thymidine in DNA + S-methyl-L-cysteinyl-[protein]</text>
        <dbReference type="Rhea" id="RHEA:53428"/>
        <dbReference type="Rhea" id="RHEA-COMP:10131"/>
        <dbReference type="Rhea" id="RHEA-COMP:10132"/>
        <dbReference type="Rhea" id="RHEA-COMP:13555"/>
        <dbReference type="Rhea" id="RHEA-COMP:13556"/>
        <dbReference type="ChEBI" id="CHEBI:29950"/>
        <dbReference type="ChEBI" id="CHEBI:82612"/>
        <dbReference type="ChEBI" id="CHEBI:137386"/>
        <dbReference type="ChEBI" id="CHEBI:137387"/>
        <dbReference type="EC" id="2.1.1.63"/>
    </reaction>
</comment>
<dbReference type="Pfam" id="PF03352">
    <property type="entry name" value="Adenine_glyco"/>
    <property type="match status" value="1"/>
</dbReference>
<dbReference type="InterPro" id="IPR011257">
    <property type="entry name" value="DNA_glycosylase"/>
</dbReference>
<dbReference type="GO" id="GO:0006284">
    <property type="term" value="P:base-excision repair"/>
    <property type="evidence" value="ECO:0007669"/>
    <property type="project" value="InterPro"/>
</dbReference>
<feature type="binding site" evidence="7">
    <location>
        <position position="160"/>
    </location>
    <ligand>
        <name>Zn(2+)</name>
        <dbReference type="ChEBI" id="CHEBI:29105"/>
    </ligand>
</feature>
<dbReference type="InterPro" id="IPR036217">
    <property type="entry name" value="MethylDNA_cys_MeTrfase_DNAb"/>
</dbReference>
<dbReference type="InterPro" id="IPR036388">
    <property type="entry name" value="WH-like_DNA-bd_sf"/>
</dbReference>
<evidence type="ECO:0000256" key="6">
    <source>
        <dbReference type="ARBA" id="ARBA00049348"/>
    </source>
</evidence>
<organism evidence="9 10">
    <name type="scientific">Candidatus Kaiserbacteria bacterium RIFCSPHIGHO2_01_FULL_46_22</name>
    <dbReference type="NCBI Taxonomy" id="1798475"/>
    <lineage>
        <taxon>Bacteria</taxon>
        <taxon>Candidatus Kaiseribacteriota</taxon>
    </lineage>
</organism>
<dbReference type="InterPro" id="IPR052891">
    <property type="entry name" value="DNA-3mA_glycosylase"/>
</dbReference>
<keyword evidence="5" id="KW-0234">DNA repair</keyword>
<protein>
    <recommendedName>
        <fullName evidence="8">Methylated-DNA-[protein]-cysteine S-methyltransferase DNA binding domain-containing protein</fullName>
    </recommendedName>
</protein>
<gene>
    <name evidence="9" type="ORF">A2837_03425</name>
</gene>
<dbReference type="CDD" id="cd06445">
    <property type="entry name" value="ATase"/>
    <property type="match status" value="1"/>
</dbReference>
<evidence type="ECO:0000256" key="5">
    <source>
        <dbReference type="ARBA" id="ARBA00023204"/>
    </source>
</evidence>
<dbReference type="Pfam" id="PF01035">
    <property type="entry name" value="DNA_binding_1"/>
    <property type="match status" value="1"/>
</dbReference>
<dbReference type="InterPro" id="IPR001497">
    <property type="entry name" value="MethylDNA_cys_MeTrfase_AS"/>
</dbReference>
<keyword evidence="3" id="KW-0808">Transferase</keyword>
<evidence type="ECO:0000256" key="4">
    <source>
        <dbReference type="ARBA" id="ARBA00022763"/>
    </source>
</evidence>
<dbReference type="Proteomes" id="UP000176322">
    <property type="component" value="Unassembled WGS sequence"/>
</dbReference>
<dbReference type="InterPro" id="IPR014048">
    <property type="entry name" value="MethylDNA_cys_MeTrfase_DNA-bd"/>
</dbReference>
<evidence type="ECO:0000256" key="1">
    <source>
        <dbReference type="ARBA" id="ARBA00001286"/>
    </source>
</evidence>
<comment type="caution">
    <text evidence="9">The sequence shown here is derived from an EMBL/GenBank/DDBJ whole genome shotgun (WGS) entry which is preliminary data.</text>
</comment>